<evidence type="ECO:0000256" key="7">
    <source>
        <dbReference type="HAMAP-Rule" id="MF_00147"/>
    </source>
</evidence>
<dbReference type="PROSITE" id="PS51440">
    <property type="entry name" value="TIM_2"/>
    <property type="match status" value="1"/>
</dbReference>
<dbReference type="GO" id="GO:0005737">
    <property type="term" value="C:cytoplasm"/>
    <property type="evidence" value="ECO:0007669"/>
    <property type="project" value="UniProtKB-SubCell"/>
</dbReference>
<dbReference type="RefSeq" id="WP_229569566.1">
    <property type="nucleotide sequence ID" value="NZ_AP025226.1"/>
</dbReference>
<dbReference type="HAMAP" id="MF_00147_A">
    <property type="entry name" value="TIM_A"/>
    <property type="match status" value="1"/>
</dbReference>
<comment type="function">
    <text evidence="7">Involved in the gluconeogenesis. Catalyzes stereospecifically the conversion of dihydroxyacetone phosphate (DHAP) to D-glyceraldehyde-3-phosphate (G3P).</text>
</comment>
<evidence type="ECO:0000313" key="8">
    <source>
        <dbReference type="EMBL" id="BDB99236.1"/>
    </source>
</evidence>
<evidence type="ECO:0000256" key="4">
    <source>
        <dbReference type="ARBA" id="ARBA00023152"/>
    </source>
</evidence>
<keyword evidence="2 7" id="KW-0312">Gluconeogenesis</keyword>
<proteinExistence type="inferred from homology"/>
<dbReference type="FunFam" id="3.20.20.70:FF:000223">
    <property type="entry name" value="Triosephosphate isomerase"/>
    <property type="match status" value="1"/>
</dbReference>
<keyword evidence="9" id="KW-1185">Reference proteome</keyword>
<dbReference type="InterPro" id="IPR022891">
    <property type="entry name" value="Triosephosphate_isomerase_arc"/>
</dbReference>
<dbReference type="NCBIfam" id="NF003302">
    <property type="entry name" value="PRK04302.1"/>
    <property type="match status" value="1"/>
</dbReference>
<dbReference type="EC" id="5.3.1.1" evidence="7"/>
<gene>
    <name evidence="7" type="primary">tpiA</name>
    <name evidence="8" type="ORF">SACC_22530</name>
</gene>
<keyword evidence="3 7" id="KW-0963">Cytoplasm</keyword>
<protein>
    <recommendedName>
        <fullName evidence="1 7">Triosephosphate isomerase</fullName>
        <shortName evidence="7">TIM</shortName>
        <shortName evidence="7">TPI</shortName>
        <ecNumber evidence="7">5.3.1.1</ecNumber>
    </recommendedName>
    <alternativeName>
        <fullName evidence="7">Triose-phosphate isomerase</fullName>
    </alternativeName>
</protein>
<dbReference type="InterPro" id="IPR000652">
    <property type="entry name" value="Triosephosphate_isomerase"/>
</dbReference>
<name>A0AAQ4CTV5_9CREN</name>
<dbReference type="GO" id="GO:0006094">
    <property type="term" value="P:gluconeogenesis"/>
    <property type="evidence" value="ECO:0007669"/>
    <property type="project" value="UniProtKB-UniRule"/>
</dbReference>
<sequence length="228" mass="24812">MRLPIILINYKVYDNSFGNKAIELAKKIEKISREYSVEIILAVPATMIYRISQEVNLPIYAQHVDPVPLGAHTGAIPPELVKDAGAKGTLINHSEKRIRADEIDDILKRIRNLGLESVLCVDRYELVFPFGLLKPNAILIEPPELIGTGISVSKAKPEVITKAVDEIKKAKGVYLIAGAGISTGEDVFKAIELGAQGIGVASAVMKAKEPEKVVEDFVINALKAMGKF</sequence>
<dbReference type="Proteomes" id="UP001319921">
    <property type="component" value="Chromosome"/>
</dbReference>
<keyword evidence="4 7" id="KW-0324">Glycolysis</keyword>
<evidence type="ECO:0000256" key="6">
    <source>
        <dbReference type="ARBA" id="ARBA00044762"/>
    </source>
</evidence>
<accession>A0AAQ4CTV5</accession>
<dbReference type="SUPFAM" id="SSF51351">
    <property type="entry name" value="Triosephosphate isomerase (TIM)"/>
    <property type="match status" value="1"/>
</dbReference>
<evidence type="ECO:0000256" key="1">
    <source>
        <dbReference type="ARBA" id="ARBA00019397"/>
    </source>
</evidence>
<reference evidence="8 9" key="1">
    <citation type="journal article" date="2022" name="Microbiol. Resour. Announc.">
        <title>Complete Genome Sequence of the Hyperthermophilic and Acidophilic Archaeon Saccharolobus caldissimus Strain HS-3T.</title>
        <authorList>
            <person name="Sakai H.D."/>
            <person name="Kurosawa N."/>
        </authorList>
    </citation>
    <scope>NUCLEOTIDE SEQUENCE [LARGE SCALE GENOMIC DNA]</scope>
    <source>
        <strain evidence="8 9">JCM32116</strain>
    </source>
</reference>
<dbReference type="Pfam" id="PF00121">
    <property type="entry name" value="TIM"/>
    <property type="match status" value="2"/>
</dbReference>
<evidence type="ECO:0000313" key="9">
    <source>
        <dbReference type="Proteomes" id="UP001319921"/>
    </source>
</evidence>
<dbReference type="GO" id="GO:0006096">
    <property type="term" value="P:glycolytic process"/>
    <property type="evidence" value="ECO:0007669"/>
    <property type="project" value="UniProtKB-UniRule"/>
</dbReference>
<feature type="binding site" evidence="7">
    <location>
        <position position="146"/>
    </location>
    <ligand>
        <name>substrate</name>
    </ligand>
</feature>
<dbReference type="EMBL" id="AP025226">
    <property type="protein sequence ID" value="BDB99236.1"/>
    <property type="molecule type" value="Genomic_DNA"/>
</dbReference>
<dbReference type="NCBIfam" id="TIGR00419">
    <property type="entry name" value="tim"/>
    <property type="match status" value="1"/>
</dbReference>
<dbReference type="InterPro" id="IPR035990">
    <property type="entry name" value="TIM_sf"/>
</dbReference>
<dbReference type="Gene3D" id="3.20.20.70">
    <property type="entry name" value="Aldolase class I"/>
    <property type="match status" value="1"/>
</dbReference>
<comment type="pathway">
    <text evidence="7">Carbohydrate degradation; glycolysis; D-glyceraldehyde 3-phosphate from glycerone phosphate: step 1/1.</text>
</comment>
<evidence type="ECO:0000256" key="5">
    <source>
        <dbReference type="ARBA" id="ARBA00023235"/>
    </source>
</evidence>
<dbReference type="CDD" id="cd00311">
    <property type="entry name" value="TIM"/>
    <property type="match status" value="1"/>
</dbReference>
<dbReference type="GeneID" id="68866981"/>
<feature type="active site" description="Electrophile" evidence="7">
    <location>
        <position position="93"/>
    </location>
</feature>
<comment type="pathway">
    <text evidence="7">Carbohydrate biosynthesis; gluconeogenesis.</text>
</comment>
<dbReference type="InterPro" id="IPR013785">
    <property type="entry name" value="Aldolase_TIM"/>
</dbReference>
<feature type="binding site" evidence="7">
    <location>
        <begin position="9"/>
        <end position="11"/>
    </location>
    <ligand>
        <name>substrate</name>
    </ligand>
</feature>
<evidence type="ECO:0000256" key="3">
    <source>
        <dbReference type="ARBA" id="ARBA00022490"/>
    </source>
</evidence>
<evidence type="ECO:0000256" key="2">
    <source>
        <dbReference type="ARBA" id="ARBA00022432"/>
    </source>
</evidence>
<comment type="similarity">
    <text evidence="7">Belongs to the triosephosphate isomerase family.</text>
</comment>
<dbReference type="AlphaFoldDB" id="A0AAQ4CTV5"/>
<comment type="subunit">
    <text evidence="6 7">Homotetramer; dimer of dimers.</text>
</comment>
<comment type="catalytic activity">
    <reaction evidence="7">
        <text>D-glyceraldehyde 3-phosphate = dihydroxyacetone phosphate</text>
        <dbReference type="Rhea" id="RHEA:18585"/>
        <dbReference type="ChEBI" id="CHEBI:57642"/>
        <dbReference type="ChEBI" id="CHEBI:59776"/>
        <dbReference type="EC" id="5.3.1.1"/>
    </reaction>
</comment>
<feature type="binding site" evidence="7">
    <location>
        <begin position="201"/>
        <end position="202"/>
    </location>
    <ligand>
        <name>substrate</name>
    </ligand>
</feature>
<comment type="subcellular location">
    <subcellularLocation>
        <location evidence="7">Cytoplasm</location>
    </subcellularLocation>
</comment>
<keyword evidence="5 7" id="KW-0413">Isomerase</keyword>
<feature type="active site" description="Proton acceptor" evidence="7">
    <location>
        <position position="141"/>
    </location>
</feature>
<dbReference type="KEGG" id="scas:SACC_22530"/>
<feature type="binding site" evidence="7">
    <location>
        <position position="180"/>
    </location>
    <ligand>
        <name>substrate</name>
    </ligand>
</feature>
<organism evidence="8 9">
    <name type="scientific">Saccharolobus caldissimus</name>
    <dbReference type="NCBI Taxonomy" id="1702097"/>
    <lineage>
        <taxon>Archaea</taxon>
        <taxon>Thermoproteota</taxon>
        <taxon>Thermoprotei</taxon>
        <taxon>Sulfolobales</taxon>
        <taxon>Sulfolobaceae</taxon>
        <taxon>Saccharolobus</taxon>
    </lineage>
</organism>
<dbReference type="GO" id="GO:0004807">
    <property type="term" value="F:triose-phosphate isomerase activity"/>
    <property type="evidence" value="ECO:0007669"/>
    <property type="project" value="UniProtKB-UniRule"/>
</dbReference>